<dbReference type="Proteomes" id="UP000000552">
    <property type="component" value="Chromosome"/>
</dbReference>
<protein>
    <submittedName>
        <fullName evidence="2">Msl3295 protein</fullName>
    </submittedName>
</protein>
<evidence type="ECO:0000313" key="3">
    <source>
        <dbReference type="Proteomes" id="UP000000552"/>
    </source>
</evidence>
<gene>
    <name evidence="2" type="ordered locus">msl3295</name>
</gene>
<dbReference type="HOGENOM" id="CLU_195321_0_0_5"/>
<proteinExistence type="predicted"/>
<sequence length="81" mass="8978">MPAVAFCGLEKGDDMADRKPIATAPTDGSKVSITWKDGDGVINESIGQYRDDGWWVYTDSHTQKKVEPTSWRPTSSDDDDQ</sequence>
<dbReference type="EMBL" id="BA000012">
    <property type="protein sequence ID" value="BAB50218.1"/>
    <property type="molecule type" value="Genomic_DNA"/>
</dbReference>
<evidence type="ECO:0000256" key="1">
    <source>
        <dbReference type="SAM" id="MobiDB-lite"/>
    </source>
</evidence>
<evidence type="ECO:0000313" key="2">
    <source>
        <dbReference type="EMBL" id="BAB50218.1"/>
    </source>
</evidence>
<dbReference type="AlphaFoldDB" id="Q98GJ8"/>
<dbReference type="eggNOG" id="ENOG5031CT3">
    <property type="taxonomic scope" value="Bacteria"/>
</dbReference>
<dbReference type="KEGG" id="mlo:msl3295"/>
<name>Q98GJ8_RHILO</name>
<feature type="region of interest" description="Disordered" evidence="1">
    <location>
        <begin position="62"/>
        <end position="81"/>
    </location>
</feature>
<reference evidence="2 3" key="1">
    <citation type="journal article" date="2000" name="DNA Res.">
        <title>Complete genome structure of the nitrogen-fixing symbiotic bacterium Mesorhizobium loti.</title>
        <authorList>
            <person name="Kaneko T."/>
            <person name="Nakamura Y."/>
            <person name="Sato S."/>
            <person name="Asamizu E."/>
            <person name="Kato T."/>
            <person name="Sasamoto S."/>
            <person name="Watanabe A."/>
            <person name="Idesawa K."/>
            <person name="Ishikawa A."/>
            <person name="Kawashima K."/>
            <person name="Kimura T."/>
            <person name="Kishida Y."/>
            <person name="Kiyokawa C."/>
            <person name="Kohara M."/>
            <person name="Matsumoto M."/>
            <person name="Matsuno A."/>
            <person name="Mochizuki Y."/>
            <person name="Nakayama S."/>
            <person name="Nakazaki N."/>
            <person name="Shimpo S."/>
            <person name="Sugimoto M."/>
            <person name="Takeuchi C."/>
            <person name="Yamada M."/>
            <person name="Tabata S."/>
        </authorList>
    </citation>
    <scope>NUCLEOTIDE SEQUENCE [LARGE SCALE GENOMIC DNA]</scope>
    <source>
        <strain evidence="3">LMG 29417 / CECT 9101 / MAFF 303099</strain>
    </source>
</reference>
<organism evidence="2 3">
    <name type="scientific">Mesorhizobium japonicum (strain LMG 29417 / CECT 9101 / MAFF 303099)</name>
    <name type="common">Mesorhizobium loti (strain MAFF 303099)</name>
    <dbReference type="NCBI Taxonomy" id="266835"/>
    <lineage>
        <taxon>Bacteria</taxon>
        <taxon>Pseudomonadati</taxon>
        <taxon>Pseudomonadota</taxon>
        <taxon>Alphaproteobacteria</taxon>
        <taxon>Hyphomicrobiales</taxon>
        <taxon>Phyllobacteriaceae</taxon>
        <taxon>Mesorhizobium</taxon>
    </lineage>
</organism>
<accession>Q98GJ8</accession>